<comment type="caution">
    <text evidence="4">The sequence shown here is derived from an EMBL/GenBank/DDBJ whole genome shotgun (WGS) entry which is preliminary data.</text>
</comment>
<feature type="region of interest" description="Disordered" evidence="2">
    <location>
        <begin position="1"/>
        <end position="55"/>
    </location>
</feature>
<evidence type="ECO:0000313" key="4">
    <source>
        <dbReference type="EMBL" id="CAH0369737.1"/>
    </source>
</evidence>
<dbReference type="SUPFAM" id="SSF48452">
    <property type="entry name" value="TPR-like"/>
    <property type="match status" value="1"/>
</dbReference>
<dbReference type="InterPro" id="IPR011990">
    <property type="entry name" value="TPR-like_helical_dom_sf"/>
</dbReference>
<dbReference type="Gene3D" id="1.25.40.10">
    <property type="entry name" value="Tetratricopeptide repeat domain"/>
    <property type="match status" value="1"/>
</dbReference>
<dbReference type="AlphaFoldDB" id="A0A8J2SM41"/>
<dbReference type="GO" id="GO:0001671">
    <property type="term" value="F:ATPase activator activity"/>
    <property type="evidence" value="ECO:0007669"/>
    <property type="project" value="InterPro"/>
</dbReference>
<dbReference type="Pfam" id="PF09229">
    <property type="entry name" value="Aha1_N"/>
    <property type="match status" value="1"/>
</dbReference>
<reference evidence="4" key="1">
    <citation type="submission" date="2021-11" db="EMBL/GenBank/DDBJ databases">
        <authorList>
            <consortium name="Genoscope - CEA"/>
            <person name="William W."/>
        </authorList>
    </citation>
    <scope>NUCLEOTIDE SEQUENCE</scope>
</reference>
<comment type="similarity">
    <text evidence="1">Belongs to the AHA1 family.</text>
</comment>
<feature type="compositionally biased region" description="Basic and acidic residues" evidence="2">
    <location>
        <begin position="237"/>
        <end position="283"/>
    </location>
</feature>
<organism evidence="4 5">
    <name type="scientific">Pelagomonas calceolata</name>
    <dbReference type="NCBI Taxonomy" id="35677"/>
    <lineage>
        <taxon>Eukaryota</taxon>
        <taxon>Sar</taxon>
        <taxon>Stramenopiles</taxon>
        <taxon>Ochrophyta</taxon>
        <taxon>Pelagophyceae</taxon>
        <taxon>Pelagomonadales</taxon>
        <taxon>Pelagomonadaceae</taxon>
        <taxon>Pelagomonas</taxon>
    </lineage>
</organism>
<evidence type="ECO:0000313" key="5">
    <source>
        <dbReference type="Proteomes" id="UP000789595"/>
    </source>
</evidence>
<dbReference type="EMBL" id="CAKKNE010000002">
    <property type="protein sequence ID" value="CAH0369737.1"/>
    <property type="molecule type" value="Genomic_DNA"/>
</dbReference>
<evidence type="ECO:0000256" key="2">
    <source>
        <dbReference type="SAM" id="MobiDB-lite"/>
    </source>
</evidence>
<feature type="domain" description="Activator of Hsp90 ATPase AHSA1-like N-terminal" evidence="3">
    <location>
        <begin position="373"/>
        <end position="513"/>
    </location>
</feature>
<dbReference type="InterPro" id="IPR015310">
    <property type="entry name" value="AHSA1-like_N"/>
</dbReference>
<dbReference type="SMART" id="SM01000">
    <property type="entry name" value="Aha1_N"/>
    <property type="match status" value="1"/>
</dbReference>
<dbReference type="InterPro" id="IPR019734">
    <property type="entry name" value="TPR_rpt"/>
</dbReference>
<evidence type="ECO:0000259" key="3">
    <source>
        <dbReference type="SMART" id="SM01000"/>
    </source>
</evidence>
<dbReference type="SUPFAM" id="SSF103111">
    <property type="entry name" value="Activator of Hsp90 ATPase, Aha1"/>
    <property type="match status" value="1"/>
</dbReference>
<dbReference type="PANTHER" id="PTHR46512">
    <property type="entry name" value="PEPTIDYLPROLYL ISOMERASE"/>
    <property type="match status" value="1"/>
</dbReference>
<feature type="region of interest" description="Disordered" evidence="2">
    <location>
        <begin position="182"/>
        <end position="302"/>
    </location>
</feature>
<feature type="compositionally biased region" description="Basic and acidic residues" evidence="2">
    <location>
        <begin position="184"/>
        <end position="205"/>
    </location>
</feature>
<dbReference type="Gene3D" id="3.15.10.20">
    <property type="entry name" value="Activator of Hsp90 ATPase Aha1, N-terminal domain"/>
    <property type="match status" value="1"/>
</dbReference>
<feature type="compositionally biased region" description="Low complexity" evidence="2">
    <location>
        <begin position="1"/>
        <end position="45"/>
    </location>
</feature>
<name>A0A8J2SM41_9STRA</name>
<dbReference type="Proteomes" id="UP000789595">
    <property type="component" value="Unassembled WGS sequence"/>
</dbReference>
<sequence>MEVDAPVAPADDAAATPEATDATRQLDAPAADDAAVPPDADAAMQEADDAAAEDTALIAATAEAAAKKAEGNAAFGAGKHEEAESAYAAGLASLEGHDTSGAEPSPTQVEARDLVVSLHVNRAAALLRLERRADAEQACDAALVLQPENVKALYRRGVARAENPLKAIDDLKRALKLEPGNTAAKRELAKAERRRAEREREEQRKMKQGLRKAASLSLYGDKEAEKREKAQRKKRREAAQRERHQACNAERKAEGKEELSFSEWEKDEKAKREKLAKDRERASEAAAAARRDERRRRSGGDDVVVVDDEGDLARGYKTTDDGRRTSYFSRTPDAEAAKLLAANQAPRRLAGDAIEVTDSDGSAWNAAGTTFEERDMKTWCEETLRRRLRAAAAEASGVTIRATSITKCSGEASLVVSRGRARRIFEFAADVAWEAKLPAEAPPGPGACTITGTLRMPEISSSINDGAYAAHARKDAHSQLSPSRAAALDAAINEFAAAARTAVVAFVGDYAEKKIR</sequence>
<dbReference type="SMART" id="SM00028">
    <property type="entry name" value="TPR"/>
    <property type="match status" value="3"/>
</dbReference>
<gene>
    <name evidence="4" type="ORF">PECAL_2P28730</name>
</gene>
<dbReference type="GO" id="GO:0051087">
    <property type="term" value="F:protein-folding chaperone binding"/>
    <property type="evidence" value="ECO:0007669"/>
    <property type="project" value="InterPro"/>
</dbReference>
<proteinExistence type="inferred from homology"/>
<protein>
    <recommendedName>
        <fullName evidence="3">Activator of Hsp90 ATPase AHSA1-like N-terminal domain-containing protein</fullName>
    </recommendedName>
</protein>
<accession>A0A8J2SM41</accession>
<dbReference type="OrthoDB" id="567237at2759"/>
<dbReference type="InterPro" id="IPR036338">
    <property type="entry name" value="Aha1"/>
</dbReference>
<keyword evidence="5" id="KW-1185">Reference proteome</keyword>
<dbReference type="InterPro" id="IPR050754">
    <property type="entry name" value="FKBP4/5/8-like"/>
</dbReference>
<evidence type="ECO:0000256" key="1">
    <source>
        <dbReference type="ARBA" id="ARBA00006817"/>
    </source>
</evidence>